<dbReference type="OrthoDB" id="7876422at2"/>
<feature type="compositionally biased region" description="Polar residues" evidence="1">
    <location>
        <begin position="68"/>
        <end position="77"/>
    </location>
</feature>
<dbReference type="AlphaFoldDB" id="A0A0D6JFG4"/>
<dbReference type="Proteomes" id="UP000033187">
    <property type="component" value="Chromosome 1"/>
</dbReference>
<proteinExistence type="predicted"/>
<protein>
    <submittedName>
        <fullName evidence="2">Uncharacterized protein</fullName>
    </submittedName>
</protein>
<sequence length="89" mass="10003">MTFDARAYLHHLDGMDLSEAEKIAFIRTLWLIAQCFVDDAYSARTDVDVSSLKSGFDAANVIDFPITPKNSSTVANDNQKEPRPRRKKA</sequence>
<accession>A0A0D6JFG4</accession>
<dbReference type="KEGG" id="fil:BN1229_v1_1809"/>
<gene>
    <name evidence="2" type="ORF">YBN1229_v1_1813</name>
</gene>
<dbReference type="EMBL" id="LN829119">
    <property type="protein sequence ID" value="CPR18666.1"/>
    <property type="molecule type" value="Genomic_DNA"/>
</dbReference>
<feature type="region of interest" description="Disordered" evidence="1">
    <location>
        <begin position="67"/>
        <end position="89"/>
    </location>
</feature>
<evidence type="ECO:0000313" key="3">
    <source>
        <dbReference type="Proteomes" id="UP000033187"/>
    </source>
</evidence>
<reference evidence="3" key="1">
    <citation type="submission" date="2015-02" db="EMBL/GenBank/DDBJ databases">
        <authorList>
            <person name="Chooi Y.-H."/>
        </authorList>
    </citation>
    <scope>NUCLEOTIDE SEQUENCE [LARGE SCALE GENOMIC DNA]</scope>
    <source>
        <strain evidence="3">strain Y</strain>
    </source>
</reference>
<keyword evidence="3" id="KW-1185">Reference proteome</keyword>
<evidence type="ECO:0000313" key="2">
    <source>
        <dbReference type="EMBL" id="CPR18666.1"/>
    </source>
</evidence>
<evidence type="ECO:0000256" key="1">
    <source>
        <dbReference type="SAM" id="MobiDB-lite"/>
    </source>
</evidence>
<organism evidence="2 3">
    <name type="scientific">Candidatus Filomicrobium marinum</name>
    <dbReference type="NCBI Taxonomy" id="1608628"/>
    <lineage>
        <taxon>Bacteria</taxon>
        <taxon>Pseudomonadati</taxon>
        <taxon>Pseudomonadota</taxon>
        <taxon>Alphaproteobacteria</taxon>
        <taxon>Hyphomicrobiales</taxon>
        <taxon>Hyphomicrobiaceae</taxon>
        <taxon>Filomicrobium</taxon>
    </lineage>
</organism>
<name>A0A0D6JFG4_9HYPH</name>
<dbReference type="KEGG" id="fiy:BN1229_v1_1813"/>
<dbReference type="RefSeq" id="WP_046477954.1">
    <property type="nucleotide sequence ID" value="NZ_LN829118.1"/>
</dbReference>